<dbReference type="Pfam" id="PF00578">
    <property type="entry name" value="AhpC-TSA"/>
    <property type="match status" value="1"/>
</dbReference>
<dbReference type="EMBL" id="AXCY01000037">
    <property type="protein sequence ID" value="KGM10841.1"/>
    <property type="molecule type" value="Genomic_DNA"/>
</dbReference>
<evidence type="ECO:0000259" key="6">
    <source>
        <dbReference type="PROSITE" id="PS51352"/>
    </source>
</evidence>
<dbReference type="InterPro" id="IPR013766">
    <property type="entry name" value="Thioredoxin_domain"/>
</dbReference>
<protein>
    <recommendedName>
        <fullName evidence="6">Thioredoxin domain-containing protein</fullName>
    </recommendedName>
</protein>
<dbReference type="RefSeq" id="WP_043606182.1">
    <property type="nucleotide sequence ID" value="NZ_AXCY01000037.1"/>
</dbReference>
<dbReference type="PROSITE" id="PS51352">
    <property type="entry name" value="THIOREDOXIN_2"/>
    <property type="match status" value="1"/>
</dbReference>
<dbReference type="OrthoDB" id="9812811at2"/>
<keyword evidence="4" id="KW-0676">Redox-active center</keyword>
<dbReference type="Gene3D" id="3.40.30.10">
    <property type="entry name" value="Glutaredoxin"/>
    <property type="match status" value="1"/>
</dbReference>
<reference evidence="7 8" key="2">
    <citation type="journal article" date="2015" name="Stand. Genomic Sci.">
        <title>Draft genome sequence of Cellulomonas carbonis T26(T) and comparative analysis of six Cellulomonas genomes.</title>
        <authorList>
            <person name="Zhuang W."/>
            <person name="Zhang S."/>
            <person name="Xia X."/>
            <person name="Wang G."/>
        </authorList>
    </citation>
    <scope>NUCLEOTIDE SEQUENCE [LARGE SCALE GENOMIC DNA]</scope>
    <source>
        <strain evidence="7 8">T26</strain>
    </source>
</reference>
<keyword evidence="8" id="KW-1185">Reference proteome</keyword>
<evidence type="ECO:0000313" key="8">
    <source>
        <dbReference type="Proteomes" id="UP000029839"/>
    </source>
</evidence>
<dbReference type="PIRSF" id="PIRSF000239">
    <property type="entry name" value="AHPC"/>
    <property type="match status" value="1"/>
</dbReference>
<dbReference type="PANTHER" id="PTHR43110">
    <property type="entry name" value="THIOL PEROXIDASE"/>
    <property type="match status" value="1"/>
</dbReference>
<evidence type="ECO:0000256" key="1">
    <source>
        <dbReference type="ARBA" id="ARBA00022559"/>
    </source>
</evidence>
<dbReference type="GO" id="GO:0004601">
    <property type="term" value="F:peroxidase activity"/>
    <property type="evidence" value="ECO:0007669"/>
    <property type="project" value="UniProtKB-KW"/>
</dbReference>
<organism evidence="7 8">
    <name type="scientific">Cellulomonas carbonis T26</name>
    <dbReference type="NCBI Taxonomy" id="947969"/>
    <lineage>
        <taxon>Bacteria</taxon>
        <taxon>Bacillati</taxon>
        <taxon>Actinomycetota</taxon>
        <taxon>Actinomycetes</taxon>
        <taxon>Micrococcales</taxon>
        <taxon>Cellulomonadaceae</taxon>
        <taxon>Cellulomonas</taxon>
    </lineage>
</organism>
<dbReference type="InterPro" id="IPR024706">
    <property type="entry name" value="Peroxiredoxin_AhpC-typ"/>
</dbReference>
<reference evidence="7 8" key="1">
    <citation type="submission" date="2013-08" db="EMBL/GenBank/DDBJ databases">
        <title>Genome sequencing of Cellulomonas carbonis T26.</title>
        <authorList>
            <person name="Chen F."/>
            <person name="Li Y."/>
            <person name="Wang G."/>
        </authorList>
    </citation>
    <scope>NUCLEOTIDE SEQUENCE [LARGE SCALE GENOMIC DNA]</scope>
    <source>
        <strain evidence="7 8">T26</strain>
    </source>
</reference>
<dbReference type="InterPro" id="IPR036249">
    <property type="entry name" value="Thioredoxin-like_sf"/>
</dbReference>
<comment type="caution">
    <text evidence="7">The sequence shown here is derived from an EMBL/GenBank/DDBJ whole genome shotgun (WGS) entry which is preliminary data.</text>
</comment>
<dbReference type="CDD" id="cd03018">
    <property type="entry name" value="PRX_AhpE_like"/>
    <property type="match status" value="1"/>
</dbReference>
<dbReference type="InterPro" id="IPR050455">
    <property type="entry name" value="Tpx_Peroxidase_subfamily"/>
</dbReference>
<dbReference type="InterPro" id="IPR000866">
    <property type="entry name" value="AhpC/TSA"/>
</dbReference>
<evidence type="ECO:0000256" key="3">
    <source>
        <dbReference type="ARBA" id="ARBA00023002"/>
    </source>
</evidence>
<keyword evidence="3" id="KW-0560">Oxidoreductase</keyword>
<evidence type="ECO:0000256" key="4">
    <source>
        <dbReference type="ARBA" id="ARBA00023284"/>
    </source>
</evidence>
<name>A0A0A0BSB2_9CELL</name>
<feature type="active site" description="Cysteine sulfenic acid (-SOH) intermediate; for peroxidase activity" evidence="5">
    <location>
        <position position="49"/>
    </location>
</feature>
<evidence type="ECO:0000256" key="2">
    <source>
        <dbReference type="ARBA" id="ARBA00022862"/>
    </source>
</evidence>
<proteinExistence type="predicted"/>
<dbReference type="SUPFAM" id="SSF52833">
    <property type="entry name" value="Thioredoxin-like"/>
    <property type="match status" value="1"/>
</dbReference>
<dbReference type="AlphaFoldDB" id="A0A0A0BSB2"/>
<accession>A0A0A0BSB2</accession>
<dbReference type="PANTHER" id="PTHR43110:SF1">
    <property type="entry name" value="THIOL PEROXIDASE"/>
    <property type="match status" value="1"/>
</dbReference>
<gene>
    <name evidence="7" type="ORF">N868_13215</name>
</gene>
<dbReference type="Proteomes" id="UP000029839">
    <property type="component" value="Unassembled WGS sequence"/>
</dbReference>
<keyword evidence="2" id="KW-0049">Antioxidant</keyword>
<sequence>MTAAAERPPGWRAPDLTLPDTHGTPVELASLRGGPCLVVFVPFAFSGTCTAELDALEADLPDLREAGVRVLGVSCDPVFALRAWREQRGYTFDLLSDFWPHGAAAHAFGVLDERTGAARRGSFLLDADGLVVWSVVNPAGVARDPGAHRAALRALRPSGSGSAHG</sequence>
<keyword evidence="1" id="KW-0575">Peroxidase</keyword>
<evidence type="ECO:0000313" key="7">
    <source>
        <dbReference type="EMBL" id="KGM10841.1"/>
    </source>
</evidence>
<evidence type="ECO:0000256" key="5">
    <source>
        <dbReference type="PIRSR" id="PIRSR000239-1"/>
    </source>
</evidence>
<feature type="domain" description="Thioredoxin" evidence="6">
    <location>
        <begin position="7"/>
        <end position="157"/>
    </location>
</feature>